<organism evidence="5 6">
    <name type="scientific">Rehmannia glutinosa</name>
    <name type="common">Chinese foxglove</name>
    <dbReference type="NCBI Taxonomy" id="99300"/>
    <lineage>
        <taxon>Eukaryota</taxon>
        <taxon>Viridiplantae</taxon>
        <taxon>Streptophyta</taxon>
        <taxon>Embryophyta</taxon>
        <taxon>Tracheophyta</taxon>
        <taxon>Spermatophyta</taxon>
        <taxon>Magnoliopsida</taxon>
        <taxon>eudicotyledons</taxon>
        <taxon>Gunneridae</taxon>
        <taxon>Pentapetalae</taxon>
        <taxon>asterids</taxon>
        <taxon>lamiids</taxon>
        <taxon>Lamiales</taxon>
        <taxon>Orobanchaceae</taxon>
        <taxon>Rehmannieae</taxon>
        <taxon>Rehmannia</taxon>
    </lineage>
</organism>
<evidence type="ECO:0000256" key="1">
    <source>
        <dbReference type="ARBA" id="ARBA00007447"/>
    </source>
</evidence>
<dbReference type="SUPFAM" id="SSF50630">
    <property type="entry name" value="Acid proteases"/>
    <property type="match status" value="1"/>
</dbReference>
<feature type="chain" id="PRO_5046380561" description="Peptidase A1 domain-containing protein" evidence="2">
    <location>
        <begin position="19"/>
        <end position="346"/>
    </location>
</feature>
<dbReference type="PROSITE" id="PS00141">
    <property type="entry name" value="ASP_PROTEASE"/>
    <property type="match status" value="1"/>
</dbReference>
<dbReference type="InterPro" id="IPR032861">
    <property type="entry name" value="TAXi_N"/>
</dbReference>
<dbReference type="InterPro" id="IPR032799">
    <property type="entry name" value="TAXi_C"/>
</dbReference>
<feature type="signal peptide" evidence="2">
    <location>
        <begin position="1"/>
        <end position="18"/>
    </location>
</feature>
<feature type="domain" description="Xylanase inhibitor N-terminal" evidence="4">
    <location>
        <begin position="53"/>
        <end position="167"/>
    </location>
</feature>
<name>A0ABR0VD57_REHGL</name>
<proteinExistence type="inferred from homology"/>
<accession>A0ABR0VD57</accession>
<evidence type="ECO:0000313" key="5">
    <source>
        <dbReference type="EMBL" id="KAK6132345.1"/>
    </source>
</evidence>
<dbReference type="EMBL" id="JABTTQ020001268">
    <property type="protein sequence ID" value="KAK6132345.1"/>
    <property type="molecule type" value="Genomic_DNA"/>
</dbReference>
<dbReference type="Pfam" id="PF14543">
    <property type="entry name" value="TAXi_N"/>
    <property type="match status" value="1"/>
</dbReference>
<dbReference type="PANTHER" id="PTHR13683">
    <property type="entry name" value="ASPARTYL PROTEASES"/>
    <property type="match status" value="1"/>
</dbReference>
<keyword evidence="2" id="KW-0732">Signal</keyword>
<protein>
    <recommendedName>
        <fullName evidence="7">Peptidase A1 domain-containing protein</fullName>
    </recommendedName>
</protein>
<dbReference type="InterPro" id="IPR001461">
    <property type="entry name" value="Aspartic_peptidase_A1"/>
</dbReference>
<evidence type="ECO:0008006" key="7">
    <source>
        <dbReference type="Google" id="ProtNLM"/>
    </source>
</evidence>
<comment type="caution">
    <text evidence="5">The sequence shown here is derived from an EMBL/GenBank/DDBJ whole genome shotgun (WGS) entry which is preliminary data.</text>
</comment>
<evidence type="ECO:0000259" key="4">
    <source>
        <dbReference type="Pfam" id="PF14543"/>
    </source>
</evidence>
<evidence type="ECO:0000313" key="6">
    <source>
        <dbReference type="Proteomes" id="UP001318860"/>
    </source>
</evidence>
<sequence length="346" mass="37703">MYLRALVLFLLAWIATAAYQPQTINKKQPKSAKGFGSSVIFPVSGNVYPKGYFHVTISVGHPPKPYFLDIDTGSDLTWLQCDAPCTKCTPAPHGLYKPKQNLITCHDPICTSLHGPGNHHCQAPQEQCDYEVNYADYGSSLGVLVKDSVPLRLTNGTTVAPQLAFGKYYSLGPADLQFGGQATNVKGLPIVFDSGSTYTYFSSQAYNALVSLIKGDLNGKQLKDAVEDKSLPMCWKGAKPFKSIRDAVNHFKPLVLSFTNAKNVQFQLRPESYLIVTEKGNVCLGILNGGEVGLGNINVIGAPIVIMTKAFVCLTIIRAVMVSWKKFLQVLVSGGDNAENRRSDYS</sequence>
<evidence type="ECO:0000256" key="2">
    <source>
        <dbReference type="SAM" id="SignalP"/>
    </source>
</evidence>
<reference evidence="5 6" key="1">
    <citation type="journal article" date="2021" name="Comput. Struct. Biotechnol. J.">
        <title>De novo genome assembly of the potent medicinal plant Rehmannia glutinosa using nanopore technology.</title>
        <authorList>
            <person name="Ma L."/>
            <person name="Dong C."/>
            <person name="Song C."/>
            <person name="Wang X."/>
            <person name="Zheng X."/>
            <person name="Niu Y."/>
            <person name="Chen S."/>
            <person name="Feng W."/>
        </authorList>
    </citation>
    <scope>NUCLEOTIDE SEQUENCE [LARGE SCALE GENOMIC DNA]</scope>
    <source>
        <strain evidence="5">DH-2019</strain>
    </source>
</reference>
<feature type="domain" description="Xylanase inhibitor C-terminal" evidence="3">
    <location>
        <begin position="190"/>
        <end position="302"/>
    </location>
</feature>
<dbReference type="Proteomes" id="UP001318860">
    <property type="component" value="Unassembled WGS sequence"/>
</dbReference>
<dbReference type="InterPro" id="IPR021109">
    <property type="entry name" value="Peptidase_aspartic_dom_sf"/>
</dbReference>
<evidence type="ECO:0000259" key="3">
    <source>
        <dbReference type="Pfam" id="PF14541"/>
    </source>
</evidence>
<gene>
    <name evidence="5" type="ORF">DH2020_033905</name>
</gene>
<dbReference type="InterPro" id="IPR001969">
    <property type="entry name" value="Aspartic_peptidase_AS"/>
</dbReference>
<keyword evidence="6" id="KW-1185">Reference proteome</keyword>
<dbReference type="Pfam" id="PF14541">
    <property type="entry name" value="TAXi_C"/>
    <property type="match status" value="1"/>
</dbReference>
<dbReference type="Gene3D" id="2.40.70.10">
    <property type="entry name" value="Acid Proteases"/>
    <property type="match status" value="2"/>
</dbReference>
<comment type="similarity">
    <text evidence="1">Belongs to the peptidase A1 family.</text>
</comment>
<dbReference type="PANTHER" id="PTHR13683:SF227">
    <property type="entry name" value="EUKARYOTIC ASPARTYL PROTEASE FAMILY PROTEIN"/>
    <property type="match status" value="1"/>
</dbReference>